<accession>A0A6I6C3V2</accession>
<protein>
    <submittedName>
        <fullName evidence="3">DNA polymerase III subunit epsilon</fullName>
    </submittedName>
</protein>
<dbReference type="GO" id="GO:0005829">
    <property type="term" value="C:cytosol"/>
    <property type="evidence" value="ECO:0007669"/>
    <property type="project" value="TreeGrafter"/>
</dbReference>
<evidence type="ECO:0000313" key="4">
    <source>
        <dbReference type="Proteomes" id="UP000424468"/>
    </source>
</evidence>
<keyword evidence="4" id="KW-1185">Reference proteome</keyword>
<evidence type="ECO:0000259" key="2">
    <source>
        <dbReference type="SMART" id="SM00479"/>
    </source>
</evidence>
<dbReference type="InterPro" id="IPR012337">
    <property type="entry name" value="RNaseH-like_sf"/>
</dbReference>
<dbReference type="SMART" id="SM00479">
    <property type="entry name" value="EXOIII"/>
    <property type="match status" value="1"/>
</dbReference>
<dbReference type="InterPro" id="IPR036397">
    <property type="entry name" value="RNaseH_sf"/>
</dbReference>
<dbReference type="SUPFAM" id="SSF53098">
    <property type="entry name" value="Ribonuclease H-like"/>
    <property type="match status" value="1"/>
</dbReference>
<dbReference type="GO" id="GO:0003676">
    <property type="term" value="F:nucleic acid binding"/>
    <property type="evidence" value="ECO:0007669"/>
    <property type="project" value="InterPro"/>
</dbReference>
<evidence type="ECO:0000313" key="3">
    <source>
        <dbReference type="EMBL" id="QGS51487.1"/>
    </source>
</evidence>
<feature type="domain" description="Exonuclease" evidence="2">
    <location>
        <begin position="5"/>
        <end position="171"/>
    </location>
</feature>
<dbReference type="InterPro" id="IPR013520">
    <property type="entry name" value="Ribonucl_H"/>
</dbReference>
<keyword evidence="1" id="KW-0378">Hydrolase</keyword>
<dbReference type="KEGG" id="stab:STABA_v1c01200"/>
<gene>
    <name evidence="3" type="primary">dnaQ</name>
    <name evidence="3" type="ORF">STABA_v1c01200</name>
</gene>
<proteinExistence type="predicted"/>
<dbReference type="Proteomes" id="UP000424468">
    <property type="component" value="Chromosome"/>
</dbReference>
<organism evidence="3 4">
    <name type="scientific">Spiroplasma tabanidicola</name>
    <dbReference type="NCBI Taxonomy" id="324079"/>
    <lineage>
        <taxon>Bacteria</taxon>
        <taxon>Bacillati</taxon>
        <taxon>Mycoplasmatota</taxon>
        <taxon>Mollicutes</taxon>
        <taxon>Entomoplasmatales</taxon>
        <taxon>Spiroplasmataceae</taxon>
        <taxon>Spiroplasma</taxon>
    </lineage>
</organism>
<sequence length="198" mass="23164">MNKPSFIVIDFETANYKNEPCQVGIVICENGVITDRYETLISLPKYSYIDFKYTMIHNIYDEQLVGQPGFVEVCKKIKEKLQKGYVVIAHNAKFDMMVLKRAMQNNNIEMFDFDYACSVEIIRNSFPKRFLNHKLSTLANALNIKFNHHNALADSEATCEVLLKCFNDHESFLNALKHPKYILKKFTTYFNKKCHFHN</sequence>
<name>A0A6I6C3V2_9MOLU</name>
<dbReference type="Pfam" id="PF00929">
    <property type="entry name" value="RNase_T"/>
    <property type="match status" value="1"/>
</dbReference>
<dbReference type="PANTHER" id="PTHR30231">
    <property type="entry name" value="DNA POLYMERASE III SUBUNIT EPSILON"/>
    <property type="match status" value="1"/>
</dbReference>
<dbReference type="EMBL" id="CP046276">
    <property type="protein sequence ID" value="QGS51487.1"/>
    <property type="molecule type" value="Genomic_DNA"/>
</dbReference>
<dbReference type="GO" id="GO:0008408">
    <property type="term" value="F:3'-5' exonuclease activity"/>
    <property type="evidence" value="ECO:0007669"/>
    <property type="project" value="TreeGrafter"/>
</dbReference>
<dbReference type="AlphaFoldDB" id="A0A6I6C3V2"/>
<keyword evidence="1" id="KW-0269">Exonuclease</keyword>
<keyword evidence="1" id="KW-0540">Nuclease</keyword>
<dbReference type="PANTHER" id="PTHR30231:SF42">
    <property type="entry name" value="EXONUCLEASE"/>
    <property type="match status" value="1"/>
</dbReference>
<reference evidence="3 4" key="1">
    <citation type="submission" date="2019-11" db="EMBL/GenBank/DDBJ databases">
        <title>Complete genome sequence of Spiroplasma tabanidicola TAUS-1 (DSM 22603).</title>
        <authorList>
            <person name="Huang C.-T."/>
            <person name="Lin Y.-C."/>
            <person name="Kuo C.-H."/>
        </authorList>
    </citation>
    <scope>NUCLEOTIDE SEQUENCE [LARGE SCALE GENOMIC DNA]</scope>
    <source>
        <strain evidence="3 4">TAUS-1</strain>
    </source>
</reference>
<evidence type="ECO:0000256" key="1">
    <source>
        <dbReference type="ARBA" id="ARBA00022839"/>
    </source>
</evidence>
<dbReference type="RefSeq" id="WP_170264666.1">
    <property type="nucleotide sequence ID" value="NZ_CP046276.1"/>
</dbReference>
<dbReference type="Gene3D" id="3.30.420.10">
    <property type="entry name" value="Ribonuclease H-like superfamily/Ribonuclease H"/>
    <property type="match status" value="1"/>
</dbReference>
<dbReference type="FunFam" id="3.30.420.10:FF:000045">
    <property type="entry name" value="3'-5' exonuclease DinG"/>
    <property type="match status" value="1"/>
</dbReference>